<reference evidence="2" key="1">
    <citation type="submission" date="2021-06" db="EMBL/GenBank/DDBJ databases">
        <authorList>
            <consortium name="DOE Joint Genome Institute"/>
            <person name="Mondo S.J."/>
            <person name="Amses K.R."/>
            <person name="Simmons D.R."/>
            <person name="Longcore J.E."/>
            <person name="Seto K."/>
            <person name="Alves G.H."/>
            <person name="Bonds A.E."/>
            <person name="Quandt C.A."/>
            <person name="Davis W.J."/>
            <person name="Chang Y."/>
            <person name="Letcher P.M."/>
            <person name="Powell M.J."/>
            <person name="Kuo A."/>
            <person name="Labutti K."/>
            <person name="Pangilinan J."/>
            <person name="Andreopoulos W."/>
            <person name="Tritt A."/>
            <person name="Riley R."/>
            <person name="Hundley H."/>
            <person name="Johnson J."/>
            <person name="Lipzen A."/>
            <person name="Barry K."/>
            <person name="Berbee M.L."/>
            <person name="Buchler N.E."/>
            <person name="Grigoriev I.V."/>
            <person name="Spatafora J.W."/>
            <person name="Stajich J.E."/>
            <person name="James T.Y."/>
        </authorList>
    </citation>
    <scope>NUCLEOTIDE SEQUENCE</scope>
    <source>
        <strain evidence="2">AG</strain>
    </source>
</reference>
<protein>
    <submittedName>
        <fullName evidence="2">Uncharacterized protein</fullName>
    </submittedName>
</protein>
<dbReference type="PANTHER" id="PTHR14918">
    <property type="entry name" value="KICSTOR COMPLEX PROTEIN SZT2"/>
    <property type="match status" value="1"/>
</dbReference>
<dbReference type="GeneID" id="75912666"/>
<dbReference type="GO" id="GO:0005777">
    <property type="term" value="C:peroxisome"/>
    <property type="evidence" value="ECO:0007669"/>
    <property type="project" value="InterPro"/>
</dbReference>
<gene>
    <name evidence="2" type="ORF">K450DRAFT_230853</name>
</gene>
<evidence type="ECO:0000313" key="2">
    <source>
        <dbReference type="EMBL" id="KAI8581720.1"/>
    </source>
</evidence>
<comment type="caution">
    <text evidence="2">The sequence shown here is derived from an EMBL/GenBank/DDBJ whole genome shotgun (WGS) entry which is preliminary data.</text>
</comment>
<feature type="compositionally biased region" description="Basic and acidic residues" evidence="1">
    <location>
        <begin position="18"/>
        <end position="28"/>
    </location>
</feature>
<organism evidence="2 3">
    <name type="scientific">Umbelopsis ramanniana AG</name>
    <dbReference type="NCBI Taxonomy" id="1314678"/>
    <lineage>
        <taxon>Eukaryota</taxon>
        <taxon>Fungi</taxon>
        <taxon>Fungi incertae sedis</taxon>
        <taxon>Mucoromycota</taxon>
        <taxon>Mucoromycotina</taxon>
        <taxon>Umbelopsidomycetes</taxon>
        <taxon>Umbelopsidales</taxon>
        <taxon>Umbelopsidaceae</taxon>
        <taxon>Umbelopsis</taxon>
    </lineage>
</organism>
<sequence length="244" mass="27192">MEESTEIDNIATQSRAQSTEDMKEKSEESEISGTVVSHAKQEPIVVPKFAEARVALVVTKNSDLFTRNDPSQWLLRHMFQPLGVQEYDSVDVLYLSSSRRSMWQVARPQQQMTPTTPVQPSNGLWHPSNEYGSQTSPQVRSPTPTNAGELLSKPSTKITKKYLVTPQTNVLAISREYRFVFMIDLSSSLATVDGLTGRLLIEDAFETLTKCLSGLVKPYGFDNPYKALGALVRICAAGHQYFSN</sequence>
<proteinExistence type="predicted"/>
<dbReference type="RefSeq" id="XP_051446724.1">
    <property type="nucleotide sequence ID" value="XM_051587321.1"/>
</dbReference>
<dbReference type="EMBL" id="MU620904">
    <property type="protein sequence ID" value="KAI8581720.1"/>
    <property type="molecule type" value="Genomic_DNA"/>
</dbReference>
<evidence type="ECO:0000256" key="1">
    <source>
        <dbReference type="SAM" id="MobiDB-lite"/>
    </source>
</evidence>
<feature type="compositionally biased region" description="Low complexity" evidence="1">
    <location>
        <begin position="108"/>
        <end position="120"/>
    </location>
</feature>
<keyword evidence="3" id="KW-1185">Reference proteome</keyword>
<dbReference type="PANTHER" id="PTHR14918:SF3">
    <property type="entry name" value="KICSTOR COMPLEX PROTEIN SZT2"/>
    <property type="match status" value="1"/>
</dbReference>
<name>A0AAD5EET4_UMBRA</name>
<reference evidence="2" key="2">
    <citation type="journal article" date="2022" name="Proc. Natl. Acad. Sci. U.S.A.">
        <title>Diploid-dominant life cycles characterize the early evolution of Fungi.</title>
        <authorList>
            <person name="Amses K.R."/>
            <person name="Simmons D.R."/>
            <person name="Longcore J.E."/>
            <person name="Mondo S.J."/>
            <person name="Seto K."/>
            <person name="Jeronimo G.H."/>
            <person name="Bonds A.E."/>
            <person name="Quandt C.A."/>
            <person name="Davis W.J."/>
            <person name="Chang Y."/>
            <person name="Federici B.A."/>
            <person name="Kuo A."/>
            <person name="LaButti K."/>
            <person name="Pangilinan J."/>
            <person name="Andreopoulos W."/>
            <person name="Tritt A."/>
            <person name="Riley R."/>
            <person name="Hundley H."/>
            <person name="Johnson J."/>
            <person name="Lipzen A."/>
            <person name="Barry K."/>
            <person name="Lang B.F."/>
            <person name="Cuomo C.A."/>
            <person name="Buchler N.E."/>
            <person name="Grigoriev I.V."/>
            <person name="Spatafora J.W."/>
            <person name="Stajich J.E."/>
            <person name="James T.Y."/>
        </authorList>
    </citation>
    <scope>NUCLEOTIDE SEQUENCE</scope>
    <source>
        <strain evidence="2">AG</strain>
    </source>
</reference>
<feature type="compositionally biased region" description="Polar residues" evidence="1">
    <location>
        <begin position="130"/>
        <end position="146"/>
    </location>
</feature>
<dbReference type="AlphaFoldDB" id="A0AAD5EET4"/>
<feature type="region of interest" description="Disordered" evidence="1">
    <location>
        <begin position="1"/>
        <end position="36"/>
    </location>
</feature>
<dbReference type="InterPro" id="IPR033228">
    <property type="entry name" value="SZT2"/>
</dbReference>
<evidence type="ECO:0000313" key="3">
    <source>
        <dbReference type="Proteomes" id="UP001206595"/>
    </source>
</evidence>
<dbReference type="Proteomes" id="UP001206595">
    <property type="component" value="Unassembled WGS sequence"/>
</dbReference>
<accession>A0AAD5EET4</accession>
<feature type="region of interest" description="Disordered" evidence="1">
    <location>
        <begin position="107"/>
        <end position="151"/>
    </location>
</feature>